<feature type="non-terminal residue" evidence="1">
    <location>
        <position position="710"/>
    </location>
</feature>
<evidence type="ECO:0000313" key="2">
    <source>
        <dbReference type="Proteomes" id="UP000663823"/>
    </source>
</evidence>
<accession>A0A819Z5E9</accession>
<gene>
    <name evidence="1" type="ORF">OTI717_LOCUS36601</name>
</gene>
<protein>
    <submittedName>
        <fullName evidence="1">Uncharacterized protein</fullName>
    </submittedName>
</protein>
<feature type="non-terminal residue" evidence="1">
    <location>
        <position position="1"/>
    </location>
</feature>
<organism evidence="1 2">
    <name type="scientific">Rotaria sordida</name>
    <dbReference type="NCBI Taxonomy" id="392033"/>
    <lineage>
        <taxon>Eukaryota</taxon>
        <taxon>Metazoa</taxon>
        <taxon>Spiralia</taxon>
        <taxon>Gnathifera</taxon>
        <taxon>Rotifera</taxon>
        <taxon>Eurotatoria</taxon>
        <taxon>Bdelloidea</taxon>
        <taxon>Philodinida</taxon>
        <taxon>Philodinidae</taxon>
        <taxon>Rotaria</taxon>
    </lineage>
</organism>
<reference evidence="1" key="1">
    <citation type="submission" date="2021-02" db="EMBL/GenBank/DDBJ databases">
        <authorList>
            <person name="Nowell W R."/>
        </authorList>
    </citation>
    <scope>NUCLEOTIDE SEQUENCE</scope>
</reference>
<dbReference type="EMBL" id="CAJOAX010015810">
    <property type="protein sequence ID" value="CAF4158666.1"/>
    <property type="molecule type" value="Genomic_DNA"/>
</dbReference>
<comment type="caution">
    <text evidence="1">The sequence shown here is derived from an EMBL/GenBank/DDBJ whole genome shotgun (WGS) entry which is preliminary data.</text>
</comment>
<dbReference type="AlphaFoldDB" id="A0A819Z5E9"/>
<evidence type="ECO:0000313" key="1">
    <source>
        <dbReference type="EMBL" id="CAF4158666.1"/>
    </source>
</evidence>
<proteinExistence type="predicted"/>
<dbReference type="Proteomes" id="UP000663823">
    <property type="component" value="Unassembled WGS sequence"/>
</dbReference>
<sequence length="710" mass="73565">GREAKCNEKPACPNGQEKVQCLKDPCQGATCPAYPKATCVSNNCGSCKAQWYKADGTPVNCIKSSPCPPGQTQVKCLKDPCQGATCPACPSAKCVPNYCDGCHALWYKADGTPTNCAKPSPCPPGQNEVQCKKDPCEGATCPACPSAKCVSNYCGGCNALWYKADGTPVNCIKSSPCPPGQTQVKCLKDPCQGATCPAYATAKCVSNYCGGCNALWYKADGTPVNCTKSSPCPPGQNQVKCLKDPCQGATCPACPTAKCVSNYCGGCHALWYKADGTPANCAKSSPCPPGQNEVQCKKDPCEGATCPAYPTAKCVSNYCGGCNALWYKADGTSVSCAKSSPCPPGQDEVHCTIDPCEGATCPAYPEAICISNYCGGCNALWYKADGTPVNCTKSSTCPPGQEEVECTIDPCEGATCPAYPTAKCVSNYCGGCNALWYKADGTTVDCNKSSPCPPGEDEVHCTIDPCESATCPAYPDATCVSNYCGGCNALWYKADGTSVNCTKSSPCPPGQDEVHCTIDPCESATCPTYPDATCVSNYCGGCNALWYKADGTSVNCTKSSPCPPGQDEVQCKKDPCEGATCPADATAKCVSNYCGGCNALWYKADGTAVDCTKSSPCPPGQEEVECTIDPCEGATCPADATAKCVSNYCGGCNALWYKADGTTVDCNKSSPCPPGQDEVHCTIDPCESATCPAYPDATCVSNYCGGCNAL</sequence>
<name>A0A819Z5E9_9BILA</name>